<evidence type="ECO:0000313" key="5">
    <source>
        <dbReference type="Proteomes" id="UP001245370"/>
    </source>
</evidence>
<feature type="transmembrane region" description="Helical" evidence="1">
    <location>
        <begin position="163"/>
        <end position="183"/>
    </location>
</feature>
<dbReference type="PANTHER" id="PTHR30199">
    <property type="entry name" value="MFS FAMILY TRANSPORTER, PREDICTED SUBSTRATE BENZOATE"/>
    <property type="match status" value="1"/>
</dbReference>
<name>A0A9W6CRS9_XANFL</name>
<keyword evidence="1" id="KW-0472">Membrane</keyword>
<feature type="transmembrane region" description="Helical" evidence="1">
    <location>
        <begin position="89"/>
        <end position="108"/>
    </location>
</feature>
<evidence type="ECO:0000313" key="3">
    <source>
        <dbReference type="EMBL" id="MDR6333987.1"/>
    </source>
</evidence>
<protein>
    <submittedName>
        <fullName evidence="3">Benzoate membrane transport protein</fullName>
    </submittedName>
    <submittedName>
        <fullName evidence="2">Benzoate transporter</fullName>
    </submittedName>
</protein>
<dbReference type="Proteomes" id="UP001245370">
    <property type="component" value="Unassembled WGS sequence"/>
</dbReference>
<proteinExistence type="predicted"/>
<gene>
    <name evidence="3" type="ORF">GGQ86_002463</name>
    <name evidence="2" type="ORF">XFLAVUS301_23770</name>
</gene>
<feature type="transmembrane region" description="Helical" evidence="1">
    <location>
        <begin position="39"/>
        <end position="58"/>
    </location>
</feature>
<dbReference type="GeneID" id="95763165"/>
<sequence length="381" mass="37545">MPVSAIVSAFVAALVGFGGTLALILSAAAAVGASPAQASSWVAALCLAVAGSSAFLSIRHRLPIITAWSTPGAALLAAFGAGIGMERAAGAFLVAGLLMVACAAVKPLGTLVARIPVAVAAAMLAGVLVRFVTALAEHAVKSPALVLPVVAAFFLTRRLAPSWSVPAALVAGIGAALGLGAVGPMPAPELSALVWVTPEFDGGVLISIALPLFLVTMASQNLPGFAVLTASGYVPPVRSILATTGIASVLTAPFGAHASNLAAITAALCTGPDCDPDPRARWKAGPVYALFYLLLAAAGASLVAVFAALPPALVATIAGLALIAPLTGSLTAALNVDKDRTAAIVTFATTASGISALGLGAPVWGLAAGLAVFAMDTARRR</sequence>
<organism evidence="2 4">
    <name type="scientific">Xanthobacter flavus</name>
    <dbReference type="NCBI Taxonomy" id="281"/>
    <lineage>
        <taxon>Bacteria</taxon>
        <taxon>Pseudomonadati</taxon>
        <taxon>Pseudomonadota</taxon>
        <taxon>Alphaproteobacteria</taxon>
        <taxon>Hyphomicrobiales</taxon>
        <taxon>Xanthobacteraceae</taxon>
        <taxon>Xanthobacter</taxon>
    </lineage>
</organism>
<reference evidence="2" key="1">
    <citation type="submission" date="2022-12" db="EMBL/GenBank/DDBJ databases">
        <title>Reference genome sequencing for broad-spectrum identification of bacterial and archaeal isolates by mass spectrometry.</title>
        <authorList>
            <person name="Sekiguchi Y."/>
            <person name="Tourlousse D.M."/>
        </authorList>
    </citation>
    <scope>NUCLEOTIDE SEQUENCE</scope>
    <source>
        <strain evidence="2">301</strain>
    </source>
</reference>
<feature type="transmembrane region" description="Helical" evidence="1">
    <location>
        <begin position="313"/>
        <end position="334"/>
    </location>
</feature>
<dbReference type="EMBL" id="BSDO01000003">
    <property type="protein sequence ID" value="GLI22703.1"/>
    <property type="molecule type" value="Genomic_DNA"/>
</dbReference>
<evidence type="ECO:0000313" key="2">
    <source>
        <dbReference type="EMBL" id="GLI22703.1"/>
    </source>
</evidence>
<feature type="transmembrane region" description="Helical" evidence="1">
    <location>
        <begin position="203"/>
        <end position="228"/>
    </location>
</feature>
<dbReference type="NCBIfam" id="TIGR00843">
    <property type="entry name" value="benE"/>
    <property type="match status" value="1"/>
</dbReference>
<keyword evidence="1" id="KW-1133">Transmembrane helix</keyword>
<dbReference type="GO" id="GO:0042925">
    <property type="term" value="F:benzoate transmembrane transporter activity"/>
    <property type="evidence" value="ECO:0007669"/>
    <property type="project" value="InterPro"/>
</dbReference>
<keyword evidence="5" id="KW-1185">Reference proteome</keyword>
<reference evidence="3 5" key="2">
    <citation type="submission" date="2023-07" db="EMBL/GenBank/DDBJ databases">
        <title>Genomic Encyclopedia of Type Strains, Phase IV (KMG-IV): sequencing the most valuable type-strain genomes for metagenomic binning, comparative biology and taxonomic classification.</title>
        <authorList>
            <person name="Goeker M."/>
        </authorList>
    </citation>
    <scope>NUCLEOTIDE SEQUENCE [LARGE SCALE GENOMIC DNA]</scope>
    <source>
        <strain evidence="3 5">DSM 338</strain>
    </source>
</reference>
<dbReference type="GO" id="GO:0005886">
    <property type="term" value="C:plasma membrane"/>
    <property type="evidence" value="ECO:0007669"/>
    <property type="project" value="TreeGrafter"/>
</dbReference>
<evidence type="ECO:0000256" key="1">
    <source>
        <dbReference type="SAM" id="Phobius"/>
    </source>
</evidence>
<feature type="transmembrane region" description="Helical" evidence="1">
    <location>
        <begin position="287"/>
        <end position="306"/>
    </location>
</feature>
<keyword evidence="1" id="KW-0812">Transmembrane</keyword>
<accession>A0A9W6CRS9</accession>
<feature type="transmembrane region" description="Helical" evidence="1">
    <location>
        <begin position="240"/>
        <end position="267"/>
    </location>
</feature>
<dbReference type="PANTHER" id="PTHR30199:SF0">
    <property type="entry name" value="INNER MEMBRANE PROTEIN YDCO"/>
    <property type="match status" value="1"/>
</dbReference>
<dbReference type="Pfam" id="PF03594">
    <property type="entry name" value="BenE"/>
    <property type="match status" value="1"/>
</dbReference>
<feature type="transmembrane region" description="Helical" evidence="1">
    <location>
        <begin position="115"/>
        <end position="133"/>
    </location>
</feature>
<dbReference type="RefSeq" id="WP_281807613.1">
    <property type="nucleotide sequence ID" value="NZ_BSDO01000003.1"/>
</dbReference>
<dbReference type="InterPro" id="IPR004711">
    <property type="entry name" value="Benzoate_Transporter"/>
</dbReference>
<comment type="caution">
    <text evidence="2">The sequence shown here is derived from an EMBL/GenBank/DDBJ whole genome shotgun (WGS) entry which is preliminary data.</text>
</comment>
<feature type="transmembrane region" description="Helical" evidence="1">
    <location>
        <begin position="65"/>
        <end position="83"/>
    </location>
</feature>
<feature type="transmembrane region" description="Helical" evidence="1">
    <location>
        <begin position="354"/>
        <end position="375"/>
    </location>
</feature>
<dbReference type="EMBL" id="JAVDPY010000004">
    <property type="protein sequence ID" value="MDR6333987.1"/>
    <property type="molecule type" value="Genomic_DNA"/>
</dbReference>
<evidence type="ECO:0000313" key="4">
    <source>
        <dbReference type="Proteomes" id="UP001144397"/>
    </source>
</evidence>
<dbReference type="AlphaFoldDB" id="A0A9W6CRS9"/>
<feature type="transmembrane region" description="Helical" evidence="1">
    <location>
        <begin position="139"/>
        <end position="156"/>
    </location>
</feature>
<dbReference type="Proteomes" id="UP001144397">
    <property type="component" value="Unassembled WGS sequence"/>
</dbReference>